<reference evidence="3" key="1">
    <citation type="journal article" date="2019" name="Nat. Commun.">
        <title>The genome of broomcorn millet.</title>
        <authorList>
            <person name="Zou C."/>
            <person name="Miki D."/>
            <person name="Li D."/>
            <person name="Tang Q."/>
            <person name="Xiao L."/>
            <person name="Rajput S."/>
            <person name="Deng P."/>
            <person name="Jia W."/>
            <person name="Huang R."/>
            <person name="Zhang M."/>
            <person name="Sun Y."/>
            <person name="Hu J."/>
            <person name="Fu X."/>
            <person name="Schnable P.S."/>
            <person name="Li F."/>
            <person name="Zhang H."/>
            <person name="Feng B."/>
            <person name="Zhu X."/>
            <person name="Liu R."/>
            <person name="Schnable J.C."/>
            <person name="Zhu J.-K."/>
            <person name="Zhang H."/>
        </authorList>
    </citation>
    <scope>NUCLEOTIDE SEQUENCE [LARGE SCALE GENOMIC DNA]</scope>
</reference>
<feature type="region of interest" description="Disordered" evidence="1">
    <location>
        <begin position="31"/>
        <end position="54"/>
    </location>
</feature>
<dbReference type="EMBL" id="PQIB02000007">
    <property type="protein sequence ID" value="RLN08697.1"/>
    <property type="molecule type" value="Genomic_DNA"/>
</dbReference>
<accession>A0A3L6RUN0</accession>
<dbReference type="AlphaFoldDB" id="A0A3L6RUN0"/>
<protein>
    <submittedName>
        <fullName evidence="2">Uncharacterized protein</fullName>
    </submittedName>
</protein>
<evidence type="ECO:0000256" key="1">
    <source>
        <dbReference type="SAM" id="MobiDB-lite"/>
    </source>
</evidence>
<gene>
    <name evidence="2" type="ORF">C2845_PM11G18370</name>
</gene>
<proteinExistence type="predicted"/>
<evidence type="ECO:0000313" key="3">
    <source>
        <dbReference type="Proteomes" id="UP000275267"/>
    </source>
</evidence>
<sequence length="204" mass="23842">MGSNVDEDQECLIQDMIREVTERPDSFKDYEAFEDDGSQYLNDTSDGDDGHQEDADLDVGAEHVLIDIFPGILFEASKKEMRLEEKDGGIYNHHLSKLRRGSLQEIGHEEDGYCFPDIQEKHEQRHIKKGLTLDFEKNFKKQHHFWDEFVQYKLTEESEVRTRQNKENASLKKHFHHLGQGGYSSAILKWQKMEEDLMSRAIVP</sequence>
<evidence type="ECO:0000313" key="2">
    <source>
        <dbReference type="EMBL" id="RLN08697.1"/>
    </source>
</evidence>
<organism evidence="2 3">
    <name type="scientific">Panicum miliaceum</name>
    <name type="common">Proso millet</name>
    <name type="synonym">Broomcorn millet</name>
    <dbReference type="NCBI Taxonomy" id="4540"/>
    <lineage>
        <taxon>Eukaryota</taxon>
        <taxon>Viridiplantae</taxon>
        <taxon>Streptophyta</taxon>
        <taxon>Embryophyta</taxon>
        <taxon>Tracheophyta</taxon>
        <taxon>Spermatophyta</taxon>
        <taxon>Magnoliopsida</taxon>
        <taxon>Liliopsida</taxon>
        <taxon>Poales</taxon>
        <taxon>Poaceae</taxon>
        <taxon>PACMAD clade</taxon>
        <taxon>Panicoideae</taxon>
        <taxon>Panicodae</taxon>
        <taxon>Paniceae</taxon>
        <taxon>Panicinae</taxon>
        <taxon>Panicum</taxon>
        <taxon>Panicum sect. Panicum</taxon>
    </lineage>
</organism>
<keyword evidence="3" id="KW-1185">Reference proteome</keyword>
<comment type="caution">
    <text evidence="2">The sequence shown here is derived from an EMBL/GenBank/DDBJ whole genome shotgun (WGS) entry which is preliminary data.</text>
</comment>
<name>A0A3L6RUN0_PANMI</name>
<dbReference type="Proteomes" id="UP000275267">
    <property type="component" value="Unassembled WGS sequence"/>
</dbReference>